<comment type="caution">
    <text evidence="1">The sequence shown here is derived from an EMBL/GenBank/DDBJ whole genome shotgun (WGS) entry which is preliminary data.</text>
</comment>
<dbReference type="OrthoDB" id="495637at2"/>
<organism evidence="1 2">
    <name type="scientific">Salinarimonas soli</name>
    <dbReference type="NCBI Taxonomy" id="1638099"/>
    <lineage>
        <taxon>Bacteria</taxon>
        <taxon>Pseudomonadati</taxon>
        <taxon>Pseudomonadota</taxon>
        <taxon>Alphaproteobacteria</taxon>
        <taxon>Hyphomicrobiales</taxon>
        <taxon>Salinarimonadaceae</taxon>
        <taxon>Salinarimonas</taxon>
    </lineage>
</organism>
<evidence type="ECO:0000313" key="1">
    <source>
        <dbReference type="EMBL" id="KAA2236698.1"/>
    </source>
</evidence>
<protein>
    <recommendedName>
        <fullName evidence="3">Class I SAM-dependent methyltransferase</fullName>
    </recommendedName>
</protein>
<evidence type="ECO:0000313" key="2">
    <source>
        <dbReference type="Proteomes" id="UP000323142"/>
    </source>
</evidence>
<proteinExistence type="predicted"/>
<sequence>MHFWDAYWGLREKECPCDVHFVEWLDETGIVDSTIYHFGTGGHHHVGIECASPKRRNAVLGITAAPQEYDDFVKLAIAHPEVLRHYNCVFGDIYLINDRLLPAFDVVTLFHLCEFRGEKNDAYDALTDLEVTQLLTDHTRPGGHILFFPGSYAWDRADHSAKDVVAEWEATRDVERVGMFKSVLVYRKRG</sequence>
<reference evidence="1 2" key="1">
    <citation type="submission" date="2019-09" db="EMBL/GenBank/DDBJ databases">
        <title>Salinarimonas rosea gen. nov., sp. nov., a new member of the a-2 subgroup of the Proteobacteria.</title>
        <authorList>
            <person name="Liu J."/>
        </authorList>
    </citation>
    <scope>NUCLEOTIDE SEQUENCE [LARGE SCALE GENOMIC DNA]</scope>
    <source>
        <strain evidence="1 2">BN140002</strain>
    </source>
</reference>
<accession>A0A5B2VD89</accession>
<gene>
    <name evidence="1" type="ORF">F0L46_13520</name>
</gene>
<reference evidence="1 2" key="2">
    <citation type="submission" date="2019-09" db="EMBL/GenBank/DDBJ databases">
        <authorList>
            <person name="Jin C."/>
        </authorList>
    </citation>
    <scope>NUCLEOTIDE SEQUENCE [LARGE SCALE GENOMIC DNA]</scope>
    <source>
        <strain evidence="1 2">BN140002</strain>
    </source>
</reference>
<keyword evidence="2" id="KW-1185">Reference proteome</keyword>
<dbReference type="EMBL" id="VUOA01000024">
    <property type="protein sequence ID" value="KAA2236698.1"/>
    <property type="molecule type" value="Genomic_DNA"/>
</dbReference>
<name>A0A5B2VD89_9HYPH</name>
<evidence type="ECO:0008006" key="3">
    <source>
        <dbReference type="Google" id="ProtNLM"/>
    </source>
</evidence>
<dbReference type="AlphaFoldDB" id="A0A5B2VD89"/>
<dbReference type="Proteomes" id="UP000323142">
    <property type="component" value="Unassembled WGS sequence"/>
</dbReference>